<dbReference type="EMBL" id="JBBNAF010000005">
    <property type="protein sequence ID" value="KAK9143319.1"/>
    <property type="molecule type" value="Genomic_DNA"/>
</dbReference>
<evidence type="ECO:0000313" key="1">
    <source>
        <dbReference type="EMBL" id="KAK9143319.1"/>
    </source>
</evidence>
<dbReference type="SUPFAM" id="SSF48264">
    <property type="entry name" value="Cytochrome P450"/>
    <property type="match status" value="1"/>
</dbReference>
<dbReference type="GO" id="GO:0020037">
    <property type="term" value="F:heme binding"/>
    <property type="evidence" value="ECO:0007669"/>
    <property type="project" value="InterPro"/>
</dbReference>
<keyword evidence="2" id="KW-1185">Reference proteome</keyword>
<dbReference type="PRINTS" id="PR00385">
    <property type="entry name" value="P450"/>
</dbReference>
<dbReference type="InterPro" id="IPR002401">
    <property type="entry name" value="Cyt_P450_E_grp-I"/>
</dbReference>
<dbReference type="InterPro" id="IPR036396">
    <property type="entry name" value="Cyt_P450_sf"/>
</dbReference>
<gene>
    <name evidence="1" type="ORF">Syun_012719</name>
</gene>
<name>A0AAP0PHU2_9MAGN</name>
<evidence type="ECO:0008006" key="3">
    <source>
        <dbReference type="Google" id="ProtNLM"/>
    </source>
</evidence>
<dbReference type="AlphaFoldDB" id="A0AAP0PHU2"/>
<evidence type="ECO:0000313" key="2">
    <source>
        <dbReference type="Proteomes" id="UP001420932"/>
    </source>
</evidence>
<dbReference type="GO" id="GO:0016705">
    <property type="term" value="F:oxidoreductase activity, acting on paired donors, with incorporation or reduction of molecular oxygen"/>
    <property type="evidence" value="ECO:0007669"/>
    <property type="project" value="InterPro"/>
</dbReference>
<dbReference type="Pfam" id="PF00067">
    <property type="entry name" value="p450"/>
    <property type="match status" value="1"/>
</dbReference>
<comment type="caution">
    <text evidence="1">The sequence shown here is derived from an EMBL/GenBank/DDBJ whole genome shotgun (WGS) entry which is preliminary data.</text>
</comment>
<accession>A0AAP0PHU2</accession>
<proteinExistence type="predicted"/>
<dbReference type="GO" id="GO:0004497">
    <property type="term" value="F:monooxygenase activity"/>
    <property type="evidence" value="ECO:0007669"/>
    <property type="project" value="InterPro"/>
</dbReference>
<organism evidence="1 2">
    <name type="scientific">Stephania yunnanensis</name>
    <dbReference type="NCBI Taxonomy" id="152371"/>
    <lineage>
        <taxon>Eukaryota</taxon>
        <taxon>Viridiplantae</taxon>
        <taxon>Streptophyta</taxon>
        <taxon>Embryophyta</taxon>
        <taxon>Tracheophyta</taxon>
        <taxon>Spermatophyta</taxon>
        <taxon>Magnoliopsida</taxon>
        <taxon>Ranunculales</taxon>
        <taxon>Menispermaceae</taxon>
        <taxon>Menispermoideae</taxon>
        <taxon>Cissampelideae</taxon>
        <taxon>Stephania</taxon>
    </lineage>
</organism>
<reference evidence="1 2" key="1">
    <citation type="submission" date="2024-01" db="EMBL/GenBank/DDBJ databases">
        <title>Genome assemblies of Stephania.</title>
        <authorList>
            <person name="Yang L."/>
        </authorList>
    </citation>
    <scope>NUCLEOTIDE SEQUENCE [LARGE SCALE GENOMIC DNA]</scope>
    <source>
        <strain evidence="1">YNDBR</strain>
        <tissue evidence="1">Leaf</tissue>
    </source>
</reference>
<dbReference type="GO" id="GO:0005506">
    <property type="term" value="F:iron ion binding"/>
    <property type="evidence" value="ECO:0007669"/>
    <property type="project" value="InterPro"/>
</dbReference>
<protein>
    <recommendedName>
        <fullName evidence="3">Cytochrome P450</fullName>
    </recommendedName>
</protein>
<dbReference type="PANTHER" id="PTHR47951">
    <property type="entry name" value="OS08G0547900 PROTEIN"/>
    <property type="match status" value="1"/>
</dbReference>
<sequence>MTSLGTEFREVVGEITVLLGKPNLSDFFPILARFDLQGIQRGMRVLFLKFDRIFEAIIEERLKLMENEKGKESKDFLQILLRLREEEDAKTPFTAKHLKALLMDMVVGGTDTTSNTVEWAIAELMNNREAMRKAQEELEVVVGLDSKLEESHLPKLHYLQAVMKEVLRLHPALPLLVPHCPSSACDIGGYWSRKALESLLMFGQYIEILQYGTIHWNSIRKGF</sequence>
<dbReference type="PANTHER" id="PTHR47951:SF3">
    <property type="entry name" value="CYTOCHROME P450, FAMILY 706, SUBFAMILY A, POLYPEPTIDE 4"/>
    <property type="match status" value="1"/>
</dbReference>
<dbReference type="GO" id="GO:0044550">
    <property type="term" value="P:secondary metabolite biosynthetic process"/>
    <property type="evidence" value="ECO:0007669"/>
    <property type="project" value="UniProtKB-ARBA"/>
</dbReference>
<dbReference type="Gene3D" id="1.10.630.10">
    <property type="entry name" value="Cytochrome P450"/>
    <property type="match status" value="1"/>
</dbReference>
<dbReference type="InterPro" id="IPR001128">
    <property type="entry name" value="Cyt_P450"/>
</dbReference>
<dbReference type="PRINTS" id="PR00463">
    <property type="entry name" value="EP450I"/>
</dbReference>
<dbReference type="Proteomes" id="UP001420932">
    <property type="component" value="Unassembled WGS sequence"/>
</dbReference>